<proteinExistence type="predicted"/>
<dbReference type="SMART" id="SM00342">
    <property type="entry name" value="HTH_ARAC"/>
    <property type="match status" value="1"/>
</dbReference>
<dbReference type="SUPFAM" id="SSF46689">
    <property type="entry name" value="Homeodomain-like"/>
    <property type="match status" value="1"/>
</dbReference>
<dbReference type="InterPro" id="IPR018060">
    <property type="entry name" value="HTH_AraC"/>
</dbReference>
<comment type="caution">
    <text evidence="4">The sequence shown here is derived from an EMBL/GenBank/DDBJ whole genome shotgun (WGS) entry which is preliminary data.</text>
</comment>
<sequence length="291" mass="31813">MDSIFVPPEQCHDWHLPDLPPSLSLSGGALRFAAPANTTETVGPGLKLVVVLSGKLTYKLRDQREVSVSGPAWHLSLTGEPFTVRHRFGAGQALEYVAVRMPQQALERDFGVDAGWLAARLRCPADRHGVQADQRADRTLQALGRQMLLCPMQGSARRLFLAGKALELTATVIANLEAEHRRTPAAPGVRELRQLQAARDELLASLENPPTLPALARSSGLNVAKLTEGFRQLYGGSVYEFVRAQRLERAYRLLAAGDTSVAAAAQACGYTDSHFTKVFRRQFGVNPRALR</sequence>
<dbReference type="InterPro" id="IPR053142">
    <property type="entry name" value="PchR_regulatory_protein"/>
</dbReference>
<dbReference type="Pfam" id="PF12833">
    <property type="entry name" value="HTH_18"/>
    <property type="match status" value="1"/>
</dbReference>
<evidence type="ECO:0000313" key="4">
    <source>
        <dbReference type="EMBL" id="RZT39412.1"/>
    </source>
</evidence>
<dbReference type="RefSeq" id="WP_130391577.1">
    <property type="nucleotide sequence ID" value="NZ_SGXM01000002.1"/>
</dbReference>
<dbReference type="GO" id="GO:0003700">
    <property type="term" value="F:DNA-binding transcription factor activity"/>
    <property type="evidence" value="ECO:0007669"/>
    <property type="project" value="InterPro"/>
</dbReference>
<evidence type="ECO:0000256" key="2">
    <source>
        <dbReference type="ARBA" id="ARBA00023163"/>
    </source>
</evidence>
<reference evidence="4 5" key="1">
    <citation type="journal article" date="2015" name="Stand. Genomic Sci.">
        <title>Genomic Encyclopedia of Bacterial and Archaeal Type Strains, Phase III: the genomes of soil and plant-associated and newly described type strains.</title>
        <authorList>
            <person name="Whitman W.B."/>
            <person name="Woyke T."/>
            <person name="Klenk H.P."/>
            <person name="Zhou Y."/>
            <person name="Lilburn T.G."/>
            <person name="Beck B.J."/>
            <person name="De Vos P."/>
            <person name="Vandamme P."/>
            <person name="Eisen J.A."/>
            <person name="Garrity G."/>
            <person name="Hugenholtz P."/>
            <person name="Kyrpides N.C."/>
        </authorList>
    </citation>
    <scope>NUCLEOTIDE SEQUENCE [LARGE SCALE GENOMIC DNA]</scope>
    <source>
        <strain evidence="4 5">ASC-9842</strain>
    </source>
</reference>
<evidence type="ECO:0000256" key="1">
    <source>
        <dbReference type="ARBA" id="ARBA00023015"/>
    </source>
</evidence>
<evidence type="ECO:0000313" key="5">
    <source>
        <dbReference type="Proteomes" id="UP000291078"/>
    </source>
</evidence>
<dbReference type="PROSITE" id="PS01124">
    <property type="entry name" value="HTH_ARAC_FAMILY_2"/>
    <property type="match status" value="1"/>
</dbReference>
<dbReference type="GO" id="GO:0043565">
    <property type="term" value="F:sequence-specific DNA binding"/>
    <property type="evidence" value="ECO:0007669"/>
    <property type="project" value="InterPro"/>
</dbReference>
<feature type="domain" description="HTH araC/xylS-type" evidence="3">
    <location>
        <begin position="196"/>
        <end position="291"/>
    </location>
</feature>
<dbReference type="PANTHER" id="PTHR47893:SF1">
    <property type="entry name" value="REGULATORY PROTEIN PCHR"/>
    <property type="match status" value="1"/>
</dbReference>
<evidence type="ECO:0000259" key="3">
    <source>
        <dbReference type="PROSITE" id="PS01124"/>
    </source>
</evidence>
<dbReference type="EMBL" id="SGXM01000002">
    <property type="protein sequence ID" value="RZT39412.1"/>
    <property type="molecule type" value="Genomic_DNA"/>
</dbReference>
<keyword evidence="1" id="KW-0805">Transcription regulation</keyword>
<protein>
    <submittedName>
        <fullName evidence="4">AraC family transcriptional regulator</fullName>
    </submittedName>
</protein>
<gene>
    <name evidence="4" type="ORF">EV147_2607</name>
</gene>
<name>A0A4Q7S3L2_9BURK</name>
<keyword evidence="2" id="KW-0804">Transcription</keyword>
<organism evidence="4 5">
    <name type="scientific">Cupriavidus agavae</name>
    <dbReference type="NCBI Taxonomy" id="1001822"/>
    <lineage>
        <taxon>Bacteria</taxon>
        <taxon>Pseudomonadati</taxon>
        <taxon>Pseudomonadota</taxon>
        <taxon>Betaproteobacteria</taxon>
        <taxon>Burkholderiales</taxon>
        <taxon>Burkholderiaceae</taxon>
        <taxon>Cupriavidus</taxon>
    </lineage>
</organism>
<accession>A0A4Q7S3L2</accession>
<dbReference type="PANTHER" id="PTHR47893">
    <property type="entry name" value="REGULATORY PROTEIN PCHR"/>
    <property type="match status" value="1"/>
</dbReference>
<dbReference type="Gene3D" id="1.10.10.60">
    <property type="entry name" value="Homeodomain-like"/>
    <property type="match status" value="1"/>
</dbReference>
<dbReference type="AlphaFoldDB" id="A0A4Q7S3L2"/>
<keyword evidence="5" id="KW-1185">Reference proteome</keyword>
<dbReference type="InterPro" id="IPR009057">
    <property type="entry name" value="Homeodomain-like_sf"/>
</dbReference>
<dbReference type="OrthoDB" id="9178898at2"/>
<dbReference type="Proteomes" id="UP000291078">
    <property type="component" value="Unassembled WGS sequence"/>
</dbReference>